<organism evidence="22 23">
    <name type="scientific">Fimbriimonas ginsengisoli Gsoil 348</name>
    <dbReference type="NCBI Taxonomy" id="661478"/>
    <lineage>
        <taxon>Bacteria</taxon>
        <taxon>Bacillati</taxon>
        <taxon>Armatimonadota</taxon>
        <taxon>Fimbriimonadia</taxon>
        <taxon>Fimbriimonadales</taxon>
        <taxon>Fimbriimonadaceae</taxon>
        <taxon>Fimbriimonas</taxon>
    </lineage>
</organism>
<dbReference type="KEGG" id="fgi:OP10G_1401"/>
<dbReference type="PROSITE" id="PS51385">
    <property type="entry name" value="YJEF_N"/>
    <property type="match status" value="1"/>
</dbReference>
<comment type="cofactor">
    <cofactor evidence="18 19">
        <name>K(+)</name>
        <dbReference type="ChEBI" id="CHEBI:29103"/>
    </cofactor>
    <text evidence="18 19">Binds 1 potassium ion per subunit.</text>
</comment>
<evidence type="ECO:0000256" key="16">
    <source>
        <dbReference type="ARBA" id="ARBA00049209"/>
    </source>
</evidence>
<dbReference type="HOGENOM" id="CLU_024853_4_1_0"/>
<evidence type="ECO:0000259" key="21">
    <source>
        <dbReference type="PROSITE" id="PS51385"/>
    </source>
</evidence>
<evidence type="ECO:0000256" key="13">
    <source>
        <dbReference type="ARBA" id="ARBA00023268"/>
    </source>
</evidence>
<evidence type="ECO:0000259" key="20">
    <source>
        <dbReference type="PROSITE" id="PS51383"/>
    </source>
</evidence>
<dbReference type="InterPro" id="IPR036652">
    <property type="entry name" value="YjeF_N_dom_sf"/>
</dbReference>
<dbReference type="InterPro" id="IPR030677">
    <property type="entry name" value="Nnr"/>
</dbReference>
<evidence type="ECO:0000256" key="6">
    <source>
        <dbReference type="ARBA" id="ARBA00022741"/>
    </source>
</evidence>
<dbReference type="SUPFAM" id="SSF53613">
    <property type="entry name" value="Ribokinase-like"/>
    <property type="match status" value="1"/>
</dbReference>
<evidence type="ECO:0000256" key="2">
    <source>
        <dbReference type="ARBA" id="ARBA00000909"/>
    </source>
</evidence>
<keyword evidence="8 17" id="KW-0521">NADP</keyword>
<dbReference type="RefSeq" id="WP_025226617.1">
    <property type="nucleotide sequence ID" value="NZ_CP007139.1"/>
</dbReference>
<evidence type="ECO:0000256" key="10">
    <source>
        <dbReference type="ARBA" id="ARBA00023027"/>
    </source>
</evidence>
<dbReference type="AlphaFoldDB" id="A0A068NT13"/>
<keyword evidence="9 18" id="KW-0630">Potassium</keyword>
<comment type="catalytic activity">
    <reaction evidence="16 17 19">
        <text>(6S)-NADPHX + ADP = AMP + phosphate + NADPH + H(+)</text>
        <dbReference type="Rhea" id="RHEA:32235"/>
        <dbReference type="ChEBI" id="CHEBI:15378"/>
        <dbReference type="ChEBI" id="CHEBI:43474"/>
        <dbReference type="ChEBI" id="CHEBI:57783"/>
        <dbReference type="ChEBI" id="CHEBI:64076"/>
        <dbReference type="ChEBI" id="CHEBI:456215"/>
        <dbReference type="ChEBI" id="CHEBI:456216"/>
        <dbReference type="EC" id="4.2.1.136"/>
    </reaction>
</comment>
<evidence type="ECO:0000256" key="14">
    <source>
        <dbReference type="ARBA" id="ARBA00025153"/>
    </source>
</evidence>
<dbReference type="eggNOG" id="COG0063">
    <property type="taxonomic scope" value="Bacteria"/>
</dbReference>
<dbReference type="Pfam" id="PF01256">
    <property type="entry name" value="Carb_kinase"/>
    <property type="match status" value="1"/>
</dbReference>
<comment type="function">
    <text evidence="18">Catalyzes the epimerization of the S- and R-forms of NAD(P)HX, a damaged form of NAD(P)H that is a result of enzymatic or heat-dependent hydration. This is a prerequisite for the S-specific NAD(P)H-hydrate dehydratase to allow the repair of both epimers of NAD(P)HX.</text>
</comment>
<evidence type="ECO:0000313" key="22">
    <source>
        <dbReference type="EMBL" id="AIE84769.1"/>
    </source>
</evidence>
<comment type="cofactor">
    <cofactor evidence="17">
        <name>Mg(2+)</name>
        <dbReference type="ChEBI" id="CHEBI:18420"/>
    </cofactor>
</comment>
<feature type="binding site" evidence="17">
    <location>
        <position position="447"/>
    </location>
    <ligand>
        <name>(6S)-NADPHX</name>
        <dbReference type="ChEBI" id="CHEBI:64076"/>
    </ligand>
</feature>
<dbReference type="EC" id="4.2.1.136" evidence="19"/>
<evidence type="ECO:0000256" key="1">
    <source>
        <dbReference type="ARBA" id="ARBA00000013"/>
    </source>
</evidence>
<dbReference type="Pfam" id="PF03853">
    <property type="entry name" value="YjeF_N"/>
    <property type="match status" value="1"/>
</dbReference>
<accession>A0A068NT13</accession>
<dbReference type="NCBIfam" id="TIGR00197">
    <property type="entry name" value="yjeF_nterm"/>
    <property type="match status" value="1"/>
</dbReference>
<dbReference type="PIRSF" id="PIRSF017184">
    <property type="entry name" value="Nnr"/>
    <property type="match status" value="1"/>
</dbReference>
<comment type="catalytic activity">
    <reaction evidence="15 17 19">
        <text>(6S)-NADHX + ADP = AMP + phosphate + NADH + H(+)</text>
        <dbReference type="Rhea" id="RHEA:32223"/>
        <dbReference type="ChEBI" id="CHEBI:15378"/>
        <dbReference type="ChEBI" id="CHEBI:43474"/>
        <dbReference type="ChEBI" id="CHEBI:57945"/>
        <dbReference type="ChEBI" id="CHEBI:64074"/>
        <dbReference type="ChEBI" id="CHEBI:456215"/>
        <dbReference type="ChEBI" id="CHEBI:456216"/>
        <dbReference type="EC" id="4.2.1.136"/>
    </reaction>
</comment>
<feature type="binding site" evidence="17">
    <location>
        <position position="446"/>
    </location>
    <ligand>
        <name>AMP</name>
        <dbReference type="ChEBI" id="CHEBI:456215"/>
    </ligand>
</feature>
<dbReference type="InterPro" id="IPR004443">
    <property type="entry name" value="YjeF_N_dom"/>
</dbReference>
<feature type="binding site" evidence="18">
    <location>
        <begin position="132"/>
        <end position="138"/>
    </location>
    <ligand>
        <name>(6S)-NADPHX</name>
        <dbReference type="ChEBI" id="CHEBI:64076"/>
    </ligand>
</feature>
<dbReference type="PROSITE" id="PS51383">
    <property type="entry name" value="YJEF_C_3"/>
    <property type="match status" value="1"/>
</dbReference>
<dbReference type="Gene3D" id="3.40.1190.20">
    <property type="match status" value="1"/>
</dbReference>
<feature type="binding site" evidence="17">
    <location>
        <position position="262"/>
    </location>
    <ligand>
        <name>(6S)-NADPHX</name>
        <dbReference type="ChEBI" id="CHEBI:64076"/>
    </ligand>
</feature>
<dbReference type="InterPro" id="IPR029056">
    <property type="entry name" value="Ribokinase-like"/>
</dbReference>
<feature type="binding site" evidence="18">
    <location>
        <position position="58"/>
    </location>
    <ligand>
        <name>K(+)</name>
        <dbReference type="ChEBI" id="CHEBI:29103"/>
    </ligand>
</feature>
<feature type="binding site" evidence="17">
    <location>
        <position position="332"/>
    </location>
    <ligand>
        <name>(6S)-NADPHX</name>
        <dbReference type="ChEBI" id="CHEBI:64076"/>
    </ligand>
</feature>
<evidence type="ECO:0000256" key="17">
    <source>
        <dbReference type="HAMAP-Rule" id="MF_01965"/>
    </source>
</evidence>
<keyword evidence="13" id="KW-0511">Multifunctional enzyme</keyword>
<sequence length="515" mass="54409">MWIANAEHSREIDRRASEEFGIPAKVLMERAGLAVFDAVRTLLPQGGRLAVFCGKGNNGGDGFVVARLATESGFGVCCLVAAEAKDLRQDAAEQMRVAQRQGVEPIFIDDARWSRKLDGLASLDLIVDALLGTGAKCEVKGAVKEAIQAINRSGVPVVAVDVPSGIACDTGEELGESIWALRTVTFGLPKPFLFEGTGLEHSGFWTVSEIGYPNVLLREPTYARVLDREWVANLLPERLRASHKGDNGSVLIVAGSQNMRGAASLAARAAVRSGAGLVTVAGIADVCTAVAANVPEAMLLPLPENSGTVSGDAARFLLQRAGKYDAAVFGPGLTQEPSILEFLEKVWAEWTKPCVIDADALNAVSHGVKLPSAECVLTPHPGEMSRLLHTSIAEIQSDRFRTVRLAVERFNQCVLLKGPYSLVGEPGQPILVNDTGNPGMASGGMGDVLGGVIGTLMAQDLPGYYAASCAMYWHGAAADLCAMEIGPTGYSASQVAEALPKARCRIISSCDQKPC</sequence>
<evidence type="ECO:0000256" key="7">
    <source>
        <dbReference type="ARBA" id="ARBA00022840"/>
    </source>
</evidence>
<feature type="domain" description="YjeF N-terminal" evidence="21">
    <location>
        <begin position="9"/>
        <end position="218"/>
    </location>
</feature>
<evidence type="ECO:0000256" key="12">
    <source>
        <dbReference type="ARBA" id="ARBA00023239"/>
    </source>
</evidence>
<dbReference type="SUPFAM" id="SSF64153">
    <property type="entry name" value="YjeF N-terminal domain-like"/>
    <property type="match status" value="1"/>
</dbReference>
<keyword evidence="23" id="KW-1185">Reference proteome</keyword>
<proteinExistence type="inferred from homology"/>
<dbReference type="STRING" id="661478.OP10G_1401"/>
<comment type="catalytic activity">
    <reaction evidence="2 18 19">
        <text>(6R)-NADPHX = (6S)-NADPHX</text>
        <dbReference type="Rhea" id="RHEA:32227"/>
        <dbReference type="ChEBI" id="CHEBI:64076"/>
        <dbReference type="ChEBI" id="CHEBI:64077"/>
        <dbReference type="EC" id="5.1.99.6"/>
    </reaction>
</comment>
<reference evidence="22 23" key="1">
    <citation type="journal article" date="2014" name="PLoS ONE">
        <title>The first complete genome sequence of the class fimbriimonadia in the phylum armatimonadetes.</title>
        <authorList>
            <person name="Hu Z.Y."/>
            <person name="Wang Y.Z."/>
            <person name="Im W.T."/>
            <person name="Wang S.Y."/>
            <person name="Zhao G.P."/>
            <person name="Zheng H.J."/>
            <person name="Quan Z.X."/>
        </authorList>
    </citation>
    <scope>NUCLEOTIDE SEQUENCE [LARGE SCALE GENOMIC DNA]</scope>
    <source>
        <strain evidence="22">Gsoil 348</strain>
    </source>
</reference>
<dbReference type="CDD" id="cd01171">
    <property type="entry name" value="YXKO-related"/>
    <property type="match status" value="1"/>
</dbReference>
<comment type="function">
    <text evidence="14 19">Bifunctional enzyme that catalyzes the epimerization of the S- and R-forms of NAD(P)HX and the dehydration of the S-form of NAD(P)HX at the expense of ADP, which is converted to AMP. This allows the repair of both epimers of NAD(P)HX, a damaged form of NAD(P)H that is a result of enzymatic or heat-dependent hydration.</text>
</comment>
<evidence type="ECO:0000313" key="23">
    <source>
        <dbReference type="Proteomes" id="UP000027982"/>
    </source>
</evidence>
<feature type="binding site" evidence="18">
    <location>
        <position position="164"/>
    </location>
    <ligand>
        <name>K(+)</name>
        <dbReference type="ChEBI" id="CHEBI:29103"/>
    </ligand>
</feature>
<comment type="similarity">
    <text evidence="3 19">In the N-terminal section; belongs to the NnrE/AIBP family.</text>
</comment>
<dbReference type="HAMAP" id="MF_01965">
    <property type="entry name" value="NADHX_dehydratase"/>
    <property type="match status" value="1"/>
</dbReference>
<evidence type="ECO:0000256" key="19">
    <source>
        <dbReference type="PIRNR" id="PIRNR017184"/>
    </source>
</evidence>
<dbReference type="GO" id="GO:0005524">
    <property type="term" value="F:ATP binding"/>
    <property type="evidence" value="ECO:0007669"/>
    <property type="project" value="UniProtKB-UniRule"/>
</dbReference>
<dbReference type="InterPro" id="IPR000631">
    <property type="entry name" value="CARKD"/>
</dbReference>
<dbReference type="HAMAP" id="MF_01966">
    <property type="entry name" value="NADHX_epimerase"/>
    <property type="match status" value="1"/>
</dbReference>
<dbReference type="GO" id="GO:0046496">
    <property type="term" value="P:nicotinamide nucleotide metabolic process"/>
    <property type="evidence" value="ECO:0007669"/>
    <property type="project" value="UniProtKB-UniRule"/>
</dbReference>
<keyword evidence="5 18" id="KW-0479">Metal-binding</keyword>
<dbReference type="EC" id="5.1.99.6" evidence="19"/>
<evidence type="ECO:0000256" key="9">
    <source>
        <dbReference type="ARBA" id="ARBA00022958"/>
    </source>
</evidence>
<comment type="similarity">
    <text evidence="17">Belongs to the NnrD/CARKD family.</text>
</comment>
<comment type="function">
    <text evidence="17">Catalyzes the dehydration of the S-form of NAD(P)HX at the expense of ADP, which is converted to AMP. Together with NAD(P)HX epimerase, which catalyzes the epimerization of the S- and R-forms, the enzyme allows the repair of both epimers of NAD(P)HX, a damaged form of NAD(P)H that is a result of enzymatic or heat-dependent hydration.</text>
</comment>
<dbReference type="PANTHER" id="PTHR12592">
    <property type="entry name" value="ATP-DEPENDENT (S)-NAD(P)H-HYDRATE DEHYDRATASE FAMILY MEMBER"/>
    <property type="match status" value="1"/>
</dbReference>
<dbReference type="GO" id="GO:0046872">
    <property type="term" value="F:metal ion binding"/>
    <property type="evidence" value="ECO:0007669"/>
    <property type="project" value="UniProtKB-UniRule"/>
</dbReference>
<keyword evidence="12 17" id="KW-0456">Lyase</keyword>
<feature type="binding site" evidence="18">
    <location>
        <position position="161"/>
    </location>
    <ligand>
        <name>(6S)-NADPHX</name>
        <dbReference type="ChEBI" id="CHEBI:64076"/>
    </ligand>
</feature>
<evidence type="ECO:0000256" key="8">
    <source>
        <dbReference type="ARBA" id="ARBA00022857"/>
    </source>
</evidence>
<comment type="similarity">
    <text evidence="4 19">In the C-terminal section; belongs to the NnrD/CARKD family.</text>
</comment>
<feature type="binding site" evidence="17">
    <location>
        <position position="380"/>
    </location>
    <ligand>
        <name>(6S)-NADPHX</name>
        <dbReference type="ChEBI" id="CHEBI:64076"/>
    </ligand>
</feature>
<comment type="catalytic activity">
    <reaction evidence="1 18 19">
        <text>(6R)-NADHX = (6S)-NADHX</text>
        <dbReference type="Rhea" id="RHEA:32215"/>
        <dbReference type="ChEBI" id="CHEBI:64074"/>
        <dbReference type="ChEBI" id="CHEBI:64075"/>
        <dbReference type="EC" id="5.1.99.6"/>
    </reaction>
</comment>
<keyword evidence="11 18" id="KW-0413">Isomerase</keyword>
<dbReference type="OrthoDB" id="9806925at2"/>
<evidence type="ECO:0000256" key="18">
    <source>
        <dbReference type="HAMAP-Rule" id="MF_01966"/>
    </source>
</evidence>
<evidence type="ECO:0000256" key="11">
    <source>
        <dbReference type="ARBA" id="ARBA00023235"/>
    </source>
</evidence>
<dbReference type="GO" id="GO:0052855">
    <property type="term" value="F:ADP-dependent NAD(P)H-hydrate dehydratase activity"/>
    <property type="evidence" value="ECO:0007669"/>
    <property type="project" value="UniProtKB-UniRule"/>
</dbReference>
<keyword evidence="7 17" id="KW-0067">ATP-binding</keyword>
<feature type="binding site" evidence="18">
    <location>
        <position position="128"/>
    </location>
    <ligand>
        <name>K(+)</name>
        <dbReference type="ChEBI" id="CHEBI:29103"/>
    </ligand>
</feature>
<protein>
    <recommendedName>
        <fullName evidence="19">Bifunctional NAD(P)H-hydrate repair enzyme</fullName>
    </recommendedName>
    <alternativeName>
        <fullName evidence="19">Nicotinamide nucleotide repair protein</fullName>
    </alternativeName>
    <domain>
        <recommendedName>
            <fullName evidence="19">ADP-dependent (S)-NAD(P)H-hydrate dehydratase</fullName>
            <ecNumber evidence="19">4.2.1.136</ecNumber>
        </recommendedName>
        <alternativeName>
            <fullName evidence="19">ADP-dependent NAD(P)HX dehydratase</fullName>
        </alternativeName>
    </domain>
    <domain>
        <recommendedName>
            <fullName evidence="19">NAD(P)H-hydrate epimerase</fullName>
            <ecNumber evidence="19">5.1.99.6</ecNumber>
        </recommendedName>
    </domain>
</protein>
<evidence type="ECO:0000256" key="4">
    <source>
        <dbReference type="ARBA" id="ARBA00009524"/>
    </source>
</evidence>
<comment type="similarity">
    <text evidence="18">Belongs to the NnrE/AIBP family.</text>
</comment>
<dbReference type="Proteomes" id="UP000027982">
    <property type="component" value="Chromosome"/>
</dbReference>
<evidence type="ECO:0000256" key="5">
    <source>
        <dbReference type="ARBA" id="ARBA00022723"/>
    </source>
</evidence>
<dbReference type="NCBIfam" id="TIGR00196">
    <property type="entry name" value="yjeF_cterm"/>
    <property type="match status" value="1"/>
</dbReference>
<dbReference type="PANTHER" id="PTHR12592:SF0">
    <property type="entry name" value="ATP-DEPENDENT (S)-NAD(P)H-HYDRATE DEHYDRATASE"/>
    <property type="match status" value="1"/>
</dbReference>
<gene>
    <name evidence="17" type="primary">nnrD</name>
    <name evidence="18" type="synonym">nnrE</name>
    <name evidence="22" type="ORF">OP10G_1401</name>
</gene>
<dbReference type="GO" id="GO:0110051">
    <property type="term" value="P:metabolite repair"/>
    <property type="evidence" value="ECO:0007669"/>
    <property type="project" value="TreeGrafter"/>
</dbReference>
<dbReference type="eggNOG" id="COG0062">
    <property type="taxonomic scope" value="Bacteria"/>
</dbReference>
<evidence type="ECO:0000256" key="3">
    <source>
        <dbReference type="ARBA" id="ARBA00006001"/>
    </source>
</evidence>
<feature type="binding site" evidence="18">
    <location>
        <begin position="57"/>
        <end position="61"/>
    </location>
    <ligand>
        <name>(6S)-NADPHX</name>
        <dbReference type="ChEBI" id="CHEBI:64076"/>
    </ligand>
</feature>
<keyword evidence="10 17" id="KW-0520">NAD</keyword>
<comment type="subunit">
    <text evidence="17">Homotetramer.</text>
</comment>
<feature type="domain" description="YjeF C-terminal" evidence="20">
    <location>
        <begin position="227"/>
        <end position="506"/>
    </location>
</feature>
<evidence type="ECO:0000256" key="15">
    <source>
        <dbReference type="ARBA" id="ARBA00048238"/>
    </source>
</evidence>
<dbReference type="GO" id="GO:0052856">
    <property type="term" value="F:NAD(P)HX epimerase activity"/>
    <property type="evidence" value="ECO:0007669"/>
    <property type="project" value="UniProtKB-UniRule"/>
</dbReference>
<dbReference type="Gene3D" id="3.40.50.10260">
    <property type="entry name" value="YjeF N-terminal domain"/>
    <property type="match status" value="1"/>
</dbReference>
<comment type="caution">
    <text evidence="18">Lacks conserved residue(s) required for the propagation of feature annotation.</text>
</comment>
<keyword evidence="6 17" id="KW-0547">Nucleotide-binding</keyword>
<name>A0A068NT13_FIMGI</name>
<feature type="binding site" evidence="17">
    <location>
        <begin position="417"/>
        <end position="421"/>
    </location>
    <ligand>
        <name>AMP</name>
        <dbReference type="ChEBI" id="CHEBI:456215"/>
    </ligand>
</feature>
<dbReference type="EMBL" id="CP007139">
    <property type="protein sequence ID" value="AIE84769.1"/>
    <property type="molecule type" value="Genomic_DNA"/>
</dbReference>